<dbReference type="PANTHER" id="PTHR37984">
    <property type="entry name" value="PROTEIN CBG26694"/>
    <property type="match status" value="1"/>
</dbReference>
<dbReference type="GO" id="GO:0015074">
    <property type="term" value="P:DNA integration"/>
    <property type="evidence" value="ECO:0007669"/>
    <property type="project" value="InterPro"/>
</dbReference>
<evidence type="ECO:0000256" key="1">
    <source>
        <dbReference type="ARBA" id="ARBA00022670"/>
    </source>
</evidence>
<dbReference type="InterPro" id="IPR000477">
    <property type="entry name" value="RT_dom"/>
</dbReference>
<evidence type="ECO:0000256" key="3">
    <source>
        <dbReference type="ARBA" id="ARBA00022695"/>
    </source>
</evidence>
<dbReference type="SUPFAM" id="SSF56672">
    <property type="entry name" value="DNA/RNA polymerases"/>
    <property type="match status" value="1"/>
</dbReference>
<evidence type="ECO:0000256" key="2">
    <source>
        <dbReference type="ARBA" id="ARBA00022679"/>
    </source>
</evidence>
<gene>
    <name evidence="11" type="ORF">U9M48_029088</name>
</gene>
<keyword evidence="4" id="KW-0540">Nuclease</keyword>
<dbReference type="FunFam" id="3.10.10.10:FF:000007">
    <property type="entry name" value="Retrovirus-related Pol polyprotein from transposon 17.6-like Protein"/>
    <property type="match status" value="1"/>
</dbReference>
<dbReference type="InterPro" id="IPR012337">
    <property type="entry name" value="RNaseH-like_sf"/>
</dbReference>
<dbReference type="EMBL" id="CP144750">
    <property type="protein sequence ID" value="WVZ81746.1"/>
    <property type="molecule type" value="Genomic_DNA"/>
</dbReference>
<dbReference type="InterPro" id="IPR043502">
    <property type="entry name" value="DNA/RNA_pol_sf"/>
</dbReference>
<protein>
    <recommendedName>
        <fullName evidence="10">Integrase catalytic domain-containing protein</fullName>
    </recommendedName>
</protein>
<evidence type="ECO:0000256" key="4">
    <source>
        <dbReference type="ARBA" id="ARBA00022722"/>
    </source>
</evidence>
<dbReference type="CDD" id="cd09274">
    <property type="entry name" value="RNase_HI_RT_Ty3"/>
    <property type="match status" value="1"/>
</dbReference>
<dbReference type="CDD" id="cd01647">
    <property type="entry name" value="RT_LTR"/>
    <property type="match status" value="1"/>
</dbReference>
<evidence type="ECO:0000313" key="12">
    <source>
        <dbReference type="Proteomes" id="UP001341281"/>
    </source>
</evidence>
<keyword evidence="9" id="KW-0472">Membrane</keyword>
<dbReference type="InterPro" id="IPR041588">
    <property type="entry name" value="Integrase_H2C2"/>
</dbReference>
<dbReference type="GO" id="GO:0006508">
    <property type="term" value="P:proteolysis"/>
    <property type="evidence" value="ECO:0007669"/>
    <property type="project" value="UniProtKB-KW"/>
</dbReference>
<dbReference type="InterPro" id="IPR036397">
    <property type="entry name" value="RNaseH_sf"/>
</dbReference>
<dbReference type="Pfam" id="PF00078">
    <property type="entry name" value="RVT_1"/>
    <property type="match status" value="1"/>
</dbReference>
<keyword evidence="3" id="KW-0548">Nucleotidyltransferase</keyword>
<sequence>MGFRPSTPTPGGNPSFTIKKKGPAPKVSKVNLVQMEELPEGENIMTESKLESIPMVCEFPDVFPDDLSGLPPDREVEFAIELVPGTAPIYRKPYRIAPREMVEMKKQIGDLLDKGLIRPSSSPWGCPVTFVEKKKEKSLRINHQNKYPLPRIDILFDQLRGAKVFSKLDLRSGYHQIKIRKEDIPKTAFTTRYGLYEFLVMSFGLTNALAFFVYLMNSIFMPKLDKFVVVFIDDILVYSKTETEYAEHLRIVLSRLREHKLYAKFSKCAFWLNKISFLGHVLSPDGIEVDPGKVQEVLDWKVPKTVTEVRSFLGLAGYYRRFIKDFSRIYKPMTKLLQKNEKFTWGIGIGCVLMQEERVIAYASRQLKKHEEYYPTHDLELAAAVHVLKIWRHYLLDIICHIYSDHKSLKYIFTQSELNIRQRRWLELIKDYDLEIHNYPGKANVVADALSRKYHCNCITLKPSEESLCKEMEKLNLQIIQEGTLMNLQLDVSIRDQVIQAQYSDKGVAHLHRRLVEGEKFPFHLDENNVLWFKGQPVVPKYHELRKKIMEKAHTSRFTIHPGSTKMYQDLKQRFWWTRMKREIRQFVSECDICQKVKAEHLKPAGLLQSLPIPSWKWKDIHMDFIVGLPRTPKGNDSIGANYRIQKYEELYLERIVALHGVPKTIVSDRGPQFIARFWEQLHTALGTTLIHSSAYHPQTSGQVERVN</sequence>
<keyword evidence="6" id="KW-0378">Hydrolase</keyword>
<proteinExistence type="predicted"/>
<evidence type="ECO:0000256" key="6">
    <source>
        <dbReference type="ARBA" id="ARBA00022801"/>
    </source>
</evidence>
<dbReference type="Proteomes" id="UP001341281">
    <property type="component" value="Chromosome 06"/>
</dbReference>
<dbReference type="PROSITE" id="PS50994">
    <property type="entry name" value="INTEGRASE"/>
    <property type="match status" value="1"/>
</dbReference>
<accession>A0AAQ3X201</accession>
<dbReference type="GO" id="GO:0004519">
    <property type="term" value="F:endonuclease activity"/>
    <property type="evidence" value="ECO:0007669"/>
    <property type="project" value="UniProtKB-KW"/>
</dbReference>
<dbReference type="GO" id="GO:0008233">
    <property type="term" value="F:peptidase activity"/>
    <property type="evidence" value="ECO:0007669"/>
    <property type="project" value="UniProtKB-KW"/>
</dbReference>
<evidence type="ECO:0000256" key="8">
    <source>
        <dbReference type="SAM" id="MobiDB-lite"/>
    </source>
</evidence>
<dbReference type="FunFam" id="1.10.340.70:FF:000001">
    <property type="entry name" value="Retrovirus-related Pol polyprotein from transposon gypsy-like Protein"/>
    <property type="match status" value="1"/>
</dbReference>
<keyword evidence="2" id="KW-0808">Transferase</keyword>
<feature type="domain" description="Integrase catalytic" evidence="10">
    <location>
        <begin position="652"/>
        <end position="708"/>
    </location>
</feature>
<dbReference type="InterPro" id="IPR001584">
    <property type="entry name" value="Integrase_cat-core"/>
</dbReference>
<dbReference type="SUPFAM" id="SSF53098">
    <property type="entry name" value="Ribonuclease H-like"/>
    <property type="match status" value="1"/>
</dbReference>
<keyword evidence="5" id="KW-0255">Endonuclease</keyword>
<dbReference type="InterPro" id="IPR050951">
    <property type="entry name" value="Retrovirus_Pol_polyprotein"/>
</dbReference>
<dbReference type="AlphaFoldDB" id="A0AAQ3X201"/>
<dbReference type="Pfam" id="PF17921">
    <property type="entry name" value="Integrase_H2C2"/>
    <property type="match status" value="1"/>
</dbReference>
<dbReference type="GO" id="GO:0003964">
    <property type="term" value="F:RNA-directed DNA polymerase activity"/>
    <property type="evidence" value="ECO:0007669"/>
    <property type="project" value="UniProtKB-KW"/>
</dbReference>
<dbReference type="InterPro" id="IPR043128">
    <property type="entry name" value="Rev_trsase/Diguanyl_cyclase"/>
</dbReference>
<evidence type="ECO:0000256" key="7">
    <source>
        <dbReference type="ARBA" id="ARBA00022918"/>
    </source>
</evidence>
<dbReference type="PANTHER" id="PTHR37984:SF5">
    <property type="entry name" value="PROTEIN NYNRIN-LIKE"/>
    <property type="match status" value="1"/>
</dbReference>
<dbReference type="GO" id="GO:0003676">
    <property type="term" value="F:nucleic acid binding"/>
    <property type="evidence" value="ECO:0007669"/>
    <property type="project" value="InterPro"/>
</dbReference>
<dbReference type="Gene3D" id="3.10.10.10">
    <property type="entry name" value="HIV Type 1 Reverse Transcriptase, subunit A, domain 1"/>
    <property type="match status" value="1"/>
</dbReference>
<evidence type="ECO:0000256" key="5">
    <source>
        <dbReference type="ARBA" id="ARBA00022759"/>
    </source>
</evidence>
<keyword evidence="7" id="KW-0695">RNA-directed DNA polymerase</keyword>
<dbReference type="Gene3D" id="1.10.340.70">
    <property type="match status" value="1"/>
</dbReference>
<dbReference type="Pfam" id="PF17917">
    <property type="entry name" value="RT_RNaseH"/>
    <property type="match status" value="1"/>
</dbReference>
<keyword evidence="9" id="KW-1133">Transmembrane helix</keyword>
<feature type="transmembrane region" description="Helical" evidence="9">
    <location>
        <begin position="193"/>
        <end position="216"/>
    </location>
</feature>
<feature type="region of interest" description="Disordered" evidence="8">
    <location>
        <begin position="1"/>
        <end position="23"/>
    </location>
</feature>
<keyword evidence="12" id="KW-1185">Reference proteome</keyword>
<keyword evidence="9" id="KW-0812">Transmembrane</keyword>
<dbReference type="Gene3D" id="3.30.70.270">
    <property type="match status" value="2"/>
</dbReference>
<name>A0AAQ3X201_PASNO</name>
<evidence type="ECO:0000259" key="10">
    <source>
        <dbReference type="PROSITE" id="PS50994"/>
    </source>
</evidence>
<dbReference type="FunFam" id="3.30.70.270:FF:000020">
    <property type="entry name" value="Transposon Tf2-6 polyprotein-like Protein"/>
    <property type="match status" value="1"/>
</dbReference>
<evidence type="ECO:0000256" key="9">
    <source>
        <dbReference type="SAM" id="Phobius"/>
    </source>
</evidence>
<dbReference type="Gene3D" id="3.30.420.10">
    <property type="entry name" value="Ribonuclease H-like superfamily/Ribonuclease H"/>
    <property type="match status" value="1"/>
</dbReference>
<reference evidence="11 12" key="1">
    <citation type="submission" date="2024-02" db="EMBL/GenBank/DDBJ databases">
        <title>High-quality chromosome-scale genome assembly of Pensacola bahiagrass (Paspalum notatum Flugge var. saurae).</title>
        <authorList>
            <person name="Vega J.M."/>
            <person name="Podio M."/>
            <person name="Orjuela J."/>
            <person name="Siena L.A."/>
            <person name="Pessino S.C."/>
            <person name="Combes M.C."/>
            <person name="Mariac C."/>
            <person name="Albertini E."/>
            <person name="Pupilli F."/>
            <person name="Ortiz J.P.A."/>
            <person name="Leblanc O."/>
        </authorList>
    </citation>
    <scope>NUCLEOTIDE SEQUENCE [LARGE SCALE GENOMIC DNA]</scope>
    <source>
        <strain evidence="11">R1</strain>
        <tissue evidence="11">Leaf</tissue>
    </source>
</reference>
<evidence type="ECO:0000313" key="11">
    <source>
        <dbReference type="EMBL" id="WVZ81746.1"/>
    </source>
</evidence>
<organism evidence="11 12">
    <name type="scientific">Paspalum notatum var. saurae</name>
    <dbReference type="NCBI Taxonomy" id="547442"/>
    <lineage>
        <taxon>Eukaryota</taxon>
        <taxon>Viridiplantae</taxon>
        <taxon>Streptophyta</taxon>
        <taxon>Embryophyta</taxon>
        <taxon>Tracheophyta</taxon>
        <taxon>Spermatophyta</taxon>
        <taxon>Magnoliopsida</taxon>
        <taxon>Liliopsida</taxon>
        <taxon>Poales</taxon>
        <taxon>Poaceae</taxon>
        <taxon>PACMAD clade</taxon>
        <taxon>Panicoideae</taxon>
        <taxon>Andropogonodae</taxon>
        <taxon>Paspaleae</taxon>
        <taxon>Paspalinae</taxon>
        <taxon>Paspalum</taxon>
    </lineage>
</organism>
<dbReference type="InterPro" id="IPR041373">
    <property type="entry name" value="RT_RNaseH"/>
</dbReference>
<keyword evidence="1" id="KW-0645">Protease</keyword>